<dbReference type="GO" id="GO:0034587">
    <property type="term" value="P:piRNA processing"/>
    <property type="evidence" value="ECO:0007669"/>
    <property type="project" value="TreeGrafter"/>
</dbReference>
<keyword evidence="7" id="KW-0472">Membrane</keyword>
<dbReference type="AlphaFoldDB" id="A0A0M4E475"/>
<dbReference type="Pfam" id="PF13091">
    <property type="entry name" value="PLDc_2"/>
    <property type="match status" value="1"/>
</dbReference>
<evidence type="ECO:0000256" key="7">
    <source>
        <dbReference type="SAM" id="Phobius"/>
    </source>
</evidence>
<keyword evidence="10" id="KW-1185">Reference proteome</keyword>
<dbReference type="InterPro" id="IPR025202">
    <property type="entry name" value="PLD-like_dom"/>
</dbReference>
<dbReference type="Proteomes" id="UP000494163">
    <property type="component" value="Chromosome 2L"/>
</dbReference>
<evidence type="ECO:0000256" key="5">
    <source>
        <dbReference type="ARBA" id="ARBA00040549"/>
    </source>
</evidence>
<dbReference type="InterPro" id="IPR051406">
    <property type="entry name" value="PLD_domain"/>
</dbReference>
<dbReference type="GO" id="GO:0016891">
    <property type="term" value="F:RNA endonuclease activity producing 5'-phosphomonoesters, hydrolytic mechanism"/>
    <property type="evidence" value="ECO:0007669"/>
    <property type="project" value="TreeGrafter"/>
</dbReference>
<feature type="transmembrane region" description="Helical" evidence="7">
    <location>
        <begin position="16"/>
        <end position="37"/>
    </location>
</feature>
<keyword evidence="3" id="KW-0443">Lipid metabolism</keyword>
<dbReference type="OMA" id="IDIAIYT"/>
<sequence>ETFSSLTQNWIKGHPIWAAMILGSGAVFASEIIWSGIKYVRDKFRIAKNHVLAVLVFNEKSVICADKHKINRNYQCSNKYCKEKHLRILVNLIDRAEYSIDIAMYTVTIFAITDALKHAIARGLNVRLIYDKEMMVCSGSQIEILDKHGVQVRAPANTATALMHHKFCVLDSSSRIKELTGKQQTNNSRSILVSGSANWTQQAFSGNWENTVIYADKAVIACFQNEFDRIWKSL</sequence>
<evidence type="ECO:0000259" key="8">
    <source>
        <dbReference type="Pfam" id="PF13091"/>
    </source>
</evidence>
<name>A0A0M4E475_DROBS</name>
<keyword evidence="7" id="KW-0812">Transmembrane</keyword>
<evidence type="ECO:0000256" key="4">
    <source>
        <dbReference type="ARBA" id="ARBA00038012"/>
    </source>
</evidence>
<feature type="non-terminal residue" evidence="9">
    <location>
        <position position="1"/>
    </location>
</feature>
<dbReference type="SMR" id="A0A0M4E475"/>
<dbReference type="GO" id="GO:0005739">
    <property type="term" value="C:mitochondrion"/>
    <property type="evidence" value="ECO:0007669"/>
    <property type="project" value="TreeGrafter"/>
</dbReference>
<dbReference type="PANTHER" id="PTHR43856">
    <property type="entry name" value="CARDIOLIPIN HYDROLASE"/>
    <property type="match status" value="1"/>
</dbReference>
<keyword evidence="1" id="KW-0378">Hydrolase</keyword>
<proteinExistence type="inferred from homology"/>
<dbReference type="SUPFAM" id="SSF56024">
    <property type="entry name" value="Phospholipase D/nuclease"/>
    <property type="match status" value="1"/>
</dbReference>
<accession>A0A0M4E475</accession>
<keyword evidence="2" id="KW-0442">Lipid degradation</keyword>
<evidence type="ECO:0000313" key="9">
    <source>
        <dbReference type="EMBL" id="ALC38596.1"/>
    </source>
</evidence>
<dbReference type="GO" id="GO:0016042">
    <property type="term" value="P:lipid catabolic process"/>
    <property type="evidence" value="ECO:0007669"/>
    <property type="project" value="UniProtKB-KW"/>
</dbReference>
<reference evidence="9 10" key="1">
    <citation type="submission" date="2015-08" db="EMBL/GenBank/DDBJ databases">
        <title>Ancestral chromatin configuration constrains chromatin evolution on differentiating sex chromosomes in Drosophila.</title>
        <authorList>
            <person name="Zhou Q."/>
            <person name="Bachtrog D."/>
        </authorList>
    </citation>
    <scope>NUCLEOTIDE SEQUENCE [LARGE SCALE GENOMIC DNA]</scope>
    <source>
        <tissue evidence="9">Whole larvae</tissue>
    </source>
</reference>
<protein>
    <recommendedName>
        <fullName evidence="5">Mitochondrial cardiolipin hydrolase</fullName>
    </recommendedName>
    <alternativeName>
        <fullName evidence="6">Mitochondrial phospholipase</fullName>
    </alternativeName>
</protein>
<gene>
    <name evidence="9" type="ORF">Dbus_chr2Lg681</name>
</gene>
<dbReference type="Gene3D" id="3.30.870.10">
    <property type="entry name" value="Endonuclease Chain A"/>
    <property type="match status" value="1"/>
</dbReference>
<keyword evidence="7" id="KW-1133">Transmembrane helix</keyword>
<evidence type="ECO:0000256" key="2">
    <source>
        <dbReference type="ARBA" id="ARBA00022963"/>
    </source>
</evidence>
<dbReference type="PANTHER" id="PTHR43856:SF1">
    <property type="entry name" value="MITOCHONDRIAL CARDIOLIPIN HYDROLASE"/>
    <property type="match status" value="1"/>
</dbReference>
<evidence type="ECO:0000256" key="3">
    <source>
        <dbReference type="ARBA" id="ARBA00023098"/>
    </source>
</evidence>
<evidence type="ECO:0000256" key="1">
    <source>
        <dbReference type="ARBA" id="ARBA00022801"/>
    </source>
</evidence>
<dbReference type="EMBL" id="CP012523">
    <property type="protein sequence ID" value="ALC38596.1"/>
    <property type="molecule type" value="Genomic_DNA"/>
</dbReference>
<comment type="similarity">
    <text evidence="4">Belongs to the phospholipase D family. MitoPLD/Zucchini subfamily.</text>
</comment>
<feature type="non-terminal residue" evidence="9">
    <location>
        <position position="234"/>
    </location>
</feature>
<dbReference type="OrthoDB" id="5205528at2759"/>
<organism evidence="9 10">
    <name type="scientific">Drosophila busckii</name>
    <name type="common">Fruit fly</name>
    <dbReference type="NCBI Taxonomy" id="30019"/>
    <lineage>
        <taxon>Eukaryota</taxon>
        <taxon>Metazoa</taxon>
        <taxon>Ecdysozoa</taxon>
        <taxon>Arthropoda</taxon>
        <taxon>Hexapoda</taxon>
        <taxon>Insecta</taxon>
        <taxon>Pterygota</taxon>
        <taxon>Neoptera</taxon>
        <taxon>Endopterygota</taxon>
        <taxon>Diptera</taxon>
        <taxon>Brachycera</taxon>
        <taxon>Muscomorpha</taxon>
        <taxon>Ephydroidea</taxon>
        <taxon>Drosophilidae</taxon>
        <taxon>Drosophila</taxon>
    </lineage>
</organism>
<dbReference type="STRING" id="30019.A0A0M4E475"/>
<evidence type="ECO:0000256" key="6">
    <source>
        <dbReference type="ARBA" id="ARBA00043167"/>
    </source>
</evidence>
<feature type="domain" description="Phospholipase D-like" evidence="8">
    <location>
        <begin position="89"/>
        <end position="231"/>
    </location>
</feature>
<evidence type="ECO:0000313" key="10">
    <source>
        <dbReference type="Proteomes" id="UP000494163"/>
    </source>
</evidence>